<dbReference type="InterPro" id="IPR007553">
    <property type="entry name" value="2-thiour_desulf"/>
</dbReference>
<dbReference type="Pfam" id="PF04463">
    <property type="entry name" value="2-thiour_desulf"/>
    <property type="match status" value="1"/>
</dbReference>
<name>Q0F0T0_9PROT</name>
<dbReference type="STRING" id="314344.AL013_06560"/>
<dbReference type="EMBL" id="AATS01000003">
    <property type="protein sequence ID" value="EAU55461.1"/>
    <property type="molecule type" value="Genomic_DNA"/>
</dbReference>
<dbReference type="eggNOG" id="COG1683">
    <property type="taxonomic scope" value="Bacteria"/>
</dbReference>
<reference evidence="1 2" key="1">
    <citation type="submission" date="2006-09" db="EMBL/GenBank/DDBJ databases">
        <authorList>
            <person name="Emerson D."/>
            <person name="Ferriera S."/>
            <person name="Johnson J."/>
            <person name="Kravitz S."/>
            <person name="Halpern A."/>
            <person name="Remington K."/>
            <person name="Beeson K."/>
            <person name="Tran B."/>
            <person name="Rogers Y.-H."/>
            <person name="Friedman R."/>
            <person name="Venter J.C."/>
        </authorList>
    </citation>
    <scope>NUCLEOTIDE SEQUENCE [LARGE SCALE GENOMIC DNA]</scope>
    <source>
        <strain evidence="1 2">PV-1</strain>
    </source>
</reference>
<comment type="caution">
    <text evidence="1">The sequence shown here is derived from an EMBL/GenBank/DDBJ whole genome shotgun (WGS) entry which is preliminary data.</text>
</comment>
<dbReference type="AlphaFoldDB" id="Q0F0T0"/>
<dbReference type="PANTHER" id="PTHR30087:SF1">
    <property type="entry name" value="HYPOTHETICAL CYTOSOLIC PROTEIN"/>
    <property type="match status" value="1"/>
</dbReference>
<sequence>MQKVLVSACLLGERVRYDGSDCQQHGVLDQWQRQGRIVSLCPETMAGLPTPRPPAEIEGGDVGAVMRGQGAVRRQDGTDVTDAFVEGAEIALRECWHHKIKVAILKEGSPSCGVCLVNDGSFSGVKIEGQGMTARLLIRHGISVFSEHQLQEAEQRVRELEALVG</sequence>
<accession>Q0F0T0</accession>
<dbReference type="Proteomes" id="UP000005297">
    <property type="component" value="Unassembled WGS sequence"/>
</dbReference>
<evidence type="ECO:0000313" key="1">
    <source>
        <dbReference type="EMBL" id="EAU55461.1"/>
    </source>
</evidence>
<gene>
    <name evidence="1" type="ORF">SPV1_12031</name>
</gene>
<proteinExistence type="predicted"/>
<protein>
    <submittedName>
        <fullName evidence="1">Uncharacterized protein</fullName>
    </submittedName>
</protein>
<dbReference type="PANTHER" id="PTHR30087">
    <property type="entry name" value="INNER MEMBRANE PROTEIN"/>
    <property type="match status" value="1"/>
</dbReference>
<dbReference type="OrthoDB" id="495783at2"/>
<keyword evidence="2" id="KW-1185">Reference proteome</keyword>
<dbReference type="InParanoid" id="Q0F0T0"/>
<evidence type="ECO:0000313" key="2">
    <source>
        <dbReference type="Proteomes" id="UP000005297"/>
    </source>
</evidence>
<dbReference type="HOGENOM" id="CLU_076318_1_1_0"/>
<dbReference type="RefSeq" id="WP_009849924.1">
    <property type="nucleotide sequence ID" value="NZ_DS022294.1"/>
</dbReference>
<organism evidence="1 2">
    <name type="scientific">Mariprofundus ferrooxydans PV-1</name>
    <dbReference type="NCBI Taxonomy" id="314345"/>
    <lineage>
        <taxon>Bacteria</taxon>
        <taxon>Pseudomonadati</taxon>
        <taxon>Pseudomonadota</taxon>
        <taxon>Candidatius Mariprofundia</taxon>
        <taxon>Mariprofundales</taxon>
        <taxon>Mariprofundaceae</taxon>
        <taxon>Mariprofundus</taxon>
    </lineage>
</organism>